<keyword evidence="2" id="KW-0489">Methyltransferase</keyword>
<evidence type="ECO:0000259" key="1">
    <source>
        <dbReference type="Pfam" id="PF06634"/>
    </source>
</evidence>
<dbReference type="GO" id="GO:0032259">
    <property type="term" value="P:methylation"/>
    <property type="evidence" value="ECO:0007669"/>
    <property type="project" value="UniProtKB-KW"/>
</dbReference>
<dbReference type="InterPro" id="IPR029063">
    <property type="entry name" value="SAM-dependent_MTases_sf"/>
</dbReference>
<name>A0A2W4ZRD7_9CYAN</name>
<evidence type="ECO:0000313" key="3">
    <source>
        <dbReference type="Proteomes" id="UP000249794"/>
    </source>
</evidence>
<feature type="domain" description="DUF1156" evidence="1">
    <location>
        <begin position="21"/>
        <end position="81"/>
    </location>
</feature>
<protein>
    <submittedName>
        <fullName evidence="2">DNA methylase</fullName>
    </submittedName>
</protein>
<dbReference type="NCBIfam" id="NF042963">
    <property type="entry name" value="DUF1156_antiphage"/>
    <property type="match status" value="1"/>
</dbReference>
<proteinExistence type="predicted"/>
<accession>A0A2W4ZRD7</accession>
<dbReference type="Proteomes" id="UP000249794">
    <property type="component" value="Unassembled WGS sequence"/>
</dbReference>
<gene>
    <name evidence="2" type="ORF">DCF15_01600</name>
</gene>
<dbReference type="GO" id="GO:0008168">
    <property type="term" value="F:methyltransferase activity"/>
    <property type="evidence" value="ECO:0007669"/>
    <property type="project" value="UniProtKB-KW"/>
</dbReference>
<keyword evidence="2" id="KW-0808">Transferase</keyword>
<reference evidence="3" key="1">
    <citation type="submission" date="2018-04" db="EMBL/GenBank/DDBJ databases">
        <authorList>
            <person name="Cornet L."/>
        </authorList>
    </citation>
    <scope>NUCLEOTIDE SEQUENCE [LARGE SCALE GENOMIC DNA]</scope>
</reference>
<dbReference type="AlphaFoldDB" id="A0A2W4ZRD7"/>
<reference evidence="2 3" key="2">
    <citation type="submission" date="2018-06" db="EMBL/GenBank/DDBJ databases">
        <title>Metagenomic assembly of (sub)arctic Cyanobacteria and their associated microbiome from non-axenic cultures.</title>
        <authorList>
            <person name="Baurain D."/>
        </authorList>
    </citation>
    <scope>NUCLEOTIDE SEQUENCE [LARGE SCALE GENOMIC DNA]</scope>
    <source>
        <strain evidence="2">ULC027bin1</strain>
    </source>
</reference>
<dbReference type="Pfam" id="PF06634">
    <property type="entry name" value="DUF1156"/>
    <property type="match status" value="1"/>
</dbReference>
<dbReference type="EMBL" id="QBMP01000007">
    <property type="protein sequence ID" value="PZO60755.1"/>
    <property type="molecule type" value="Genomic_DNA"/>
</dbReference>
<comment type="caution">
    <text evidence="2">The sequence shown here is derived from an EMBL/GenBank/DDBJ whole genome shotgun (WGS) entry which is preliminary data.</text>
</comment>
<dbReference type="InterPro" id="IPR049953">
    <property type="entry name" value="Antiphage_assoc"/>
</dbReference>
<evidence type="ECO:0000313" key="2">
    <source>
        <dbReference type="EMBL" id="PZO60755.1"/>
    </source>
</evidence>
<organism evidence="2 3">
    <name type="scientific">Phormidesmis priestleyi</name>
    <dbReference type="NCBI Taxonomy" id="268141"/>
    <lineage>
        <taxon>Bacteria</taxon>
        <taxon>Bacillati</taxon>
        <taxon>Cyanobacteriota</taxon>
        <taxon>Cyanophyceae</taxon>
        <taxon>Leptolyngbyales</taxon>
        <taxon>Leptolyngbyaceae</taxon>
        <taxon>Phormidesmis</taxon>
    </lineage>
</organism>
<dbReference type="InterPro" id="IPR009537">
    <property type="entry name" value="DUF1156"/>
</dbReference>
<sequence>MPTTPLTPLALKDAPSLIERVFPAQKVSAEAQKERKANTGQTLTVLGSYWKGRKPLIMVRAIVLGCLLPVTDDLEADLHIFELLMAMDDAAFGRREPKLKVGEIAERITLANPWDFFDYTNKFYDADEIEVLEFPLDGAAYPKLKLRWKRGLADEQKQPLLALALAGLPYAEKVRLCRRPEELDPQGLYGPIWDEVNGHLARFGVEADSHEELVEQLGMLRYGHRPRVGDTFCGGGSIPFEAARLGCDVYASDLNPVACMLTWGALNIIGASAEKREEIEKAQREVAEAVDREITELGIEHNERGDRAKAFLYCLETRCPETGWMVPMAPSWVVSSDNRVCAKLIPDYYHKNFIIQIIEDASKQEMKAASKGTIQNGHLVYELDGKIYKTSVKTIREDFKSEDGNSRNKLRIWSNEDFKPDPEDILQERLYCIQWITKESFKERRQETFFASVSEIDLEKERMIERVLKENIESWQGKGIIPHMPIESGYNTDQPIRERGWQYWHHLFHPRQLLNLATLKKHLQNNSEQAALLVAFAKTLDRSAKLCQWSSTSAQDIPLRVFVNQALNTLMNWGVRASTSFEGAFLFRDFRSSGGANFESENIQVHAIPAHNLSNTCDFFITDPPYADAINYEEITEFFIAWLRKNPPAPFDQWTWDSRRALAIKGDGEAFRHGMVEAYRAMTHHMPDNGLQCVMFTHQDTGVWADMVSIFWAAGLQVVSAWYIATETTSELKQGGYVQGTVTLLLRKRLATASTFKQRLLPKIRKEVTAQIEAMMNLNDDAQAHGESVFNDSDLQMAGYAAALKVLTQYTEVDGRDMTSLALQPRQKGDTTVVDDIVEYASEIANNLLIPERLKELNPDTWSEITGVERFYLRMVAIEKTGAAKLDNYQNFSKAFNVAYQPLMASLEANKARLKGAKEFKPRELTSGDLGGTLLSELLMAIQELLNDKEPKVVLGQIRSSLDATYFQKRSHLMAMAHYLADMWRDRRPEEAQKAEIVGDRIRNEGI</sequence>
<dbReference type="SUPFAM" id="SSF53335">
    <property type="entry name" value="S-adenosyl-L-methionine-dependent methyltransferases"/>
    <property type="match status" value="2"/>
</dbReference>
<dbReference type="Gene3D" id="3.40.50.150">
    <property type="entry name" value="Vaccinia Virus protein VP39"/>
    <property type="match status" value="1"/>
</dbReference>